<dbReference type="AlphaFoldDB" id="A0A6L7GAR9"/>
<evidence type="ECO:0000313" key="2">
    <source>
        <dbReference type="Proteomes" id="UP000477911"/>
    </source>
</evidence>
<evidence type="ECO:0000313" key="1">
    <source>
        <dbReference type="EMBL" id="MXN20772.1"/>
    </source>
</evidence>
<dbReference type="EMBL" id="WUMU01000035">
    <property type="protein sequence ID" value="MXN20772.1"/>
    <property type="molecule type" value="Genomic_DNA"/>
</dbReference>
<gene>
    <name evidence="1" type="ORF">GR170_23335</name>
</gene>
<name>A0A6L7GAR9_9RHOB</name>
<dbReference type="RefSeq" id="WP_160896895.1">
    <property type="nucleotide sequence ID" value="NZ_WUMU01000035.1"/>
</dbReference>
<proteinExistence type="predicted"/>
<dbReference type="Proteomes" id="UP000477911">
    <property type="component" value="Unassembled WGS sequence"/>
</dbReference>
<organism evidence="1 2">
    <name type="scientific">Pseudooceanicola albus</name>
    <dbReference type="NCBI Taxonomy" id="2692189"/>
    <lineage>
        <taxon>Bacteria</taxon>
        <taxon>Pseudomonadati</taxon>
        <taxon>Pseudomonadota</taxon>
        <taxon>Alphaproteobacteria</taxon>
        <taxon>Rhodobacterales</taxon>
        <taxon>Paracoccaceae</taxon>
        <taxon>Pseudooceanicola</taxon>
    </lineage>
</organism>
<reference evidence="1 2" key="1">
    <citation type="submission" date="2019-12" db="EMBL/GenBank/DDBJ databases">
        <authorList>
            <person name="Li M."/>
        </authorList>
    </citation>
    <scope>NUCLEOTIDE SEQUENCE [LARGE SCALE GENOMIC DNA]</scope>
    <source>
        <strain evidence="1 2">GBMRC 2024</strain>
    </source>
</reference>
<comment type="caution">
    <text evidence="1">The sequence shown here is derived from an EMBL/GenBank/DDBJ whole genome shotgun (WGS) entry which is preliminary data.</text>
</comment>
<keyword evidence="2" id="KW-1185">Reference proteome</keyword>
<sequence>MIGTGLSLGALAPRFGRASGQLNAYTYAGHVPRMVWDFETGYLSELPLPLQRASLASQTDRNGVLLQARKNEPRFAYPGGRRALLLEASASNICHVYTVPTLNAKLSAASPAVLSLVDASAALSTAGLRQLTGPYAYRINNSANASYVFCVLESAPAGTQTHLASAWARKVSGSGTQNVVRVDGAAGEQSASITSSGFALYTTMASVPANSKRMLIRVEPGSVIDFVLPWYRPSTDTSSYVLSDATGQARAADTLILSTALYGLATDQQFRAVRSDGEVTLQAVSGTLTLPAGKYHLLHDLP</sequence>
<accession>A0A6L7GAR9</accession>
<protein>
    <submittedName>
        <fullName evidence="1">Uncharacterized protein</fullName>
    </submittedName>
</protein>